<dbReference type="Proteomes" id="UP000530670">
    <property type="component" value="Unassembled WGS sequence"/>
</dbReference>
<dbReference type="GeneID" id="59308870"/>
<evidence type="ECO:0000256" key="4">
    <source>
        <dbReference type="ARBA" id="ARBA00023136"/>
    </source>
</evidence>
<feature type="transmembrane region" description="Helical" evidence="5">
    <location>
        <begin position="43"/>
        <end position="64"/>
    </location>
</feature>
<evidence type="ECO:0000256" key="1">
    <source>
        <dbReference type="ARBA" id="ARBA00004141"/>
    </source>
</evidence>
<name>A0A8H5VIX6_9HYPO</name>
<feature type="domain" description="MARVEL" evidence="6">
    <location>
        <begin position="8"/>
        <end position="147"/>
    </location>
</feature>
<feature type="transmembrane region" description="Helical" evidence="5">
    <location>
        <begin position="130"/>
        <end position="153"/>
    </location>
</feature>
<keyword evidence="8" id="KW-1185">Reference proteome</keyword>
<dbReference type="InterPro" id="IPR008253">
    <property type="entry name" value="Marvel"/>
</dbReference>
<organism evidence="7 8">
    <name type="scientific">Fusarium tjaetaba</name>
    <dbReference type="NCBI Taxonomy" id="1567544"/>
    <lineage>
        <taxon>Eukaryota</taxon>
        <taxon>Fungi</taxon>
        <taxon>Dikarya</taxon>
        <taxon>Ascomycota</taxon>
        <taxon>Pezizomycotina</taxon>
        <taxon>Sordariomycetes</taxon>
        <taxon>Hypocreomycetidae</taxon>
        <taxon>Hypocreales</taxon>
        <taxon>Nectriaceae</taxon>
        <taxon>Fusarium</taxon>
        <taxon>Fusarium fujikuroi species complex</taxon>
    </lineage>
</organism>
<gene>
    <name evidence="7" type="ORF">FTJAE_9658</name>
</gene>
<sequence>MALDRVVSLILRAAELVFAAIVAGVNGEYLHNARGASSWQLGRFIYAEVVAALGILFSLLLLIPFSSTFVHWPLDIFMSINWWIVFGLLVDVIVHALTALKKLIGNSCGRVFDWDNVHPVHGDQCGKTKAVIAFSFLSALLWLVSALVGFFWVRRRERTVARAEAAHHNRRRGPWFRSRV</sequence>
<protein>
    <submittedName>
        <fullName evidence="7">Integral membrane protein</fullName>
    </submittedName>
</protein>
<evidence type="ECO:0000259" key="6">
    <source>
        <dbReference type="Pfam" id="PF01284"/>
    </source>
</evidence>
<dbReference type="RefSeq" id="XP_037203297.1">
    <property type="nucleotide sequence ID" value="XM_037356600.1"/>
</dbReference>
<dbReference type="PANTHER" id="PTHR39608">
    <property type="entry name" value="INTEGRAL MEMBRANE PROTEIN (AFU_ORTHOLOGUE AFUA_5G08640)"/>
    <property type="match status" value="1"/>
</dbReference>
<dbReference type="PANTHER" id="PTHR39608:SF1">
    <property type="entry name" value="INTEGRAL MEMBRANE PROTEIN (AFU_ORTHOLOGUE AFUA_5G08640)"/>
    <property type="match status" value="1"/>
</dbReference>
<dbReference type="EMBL" id="JAAQRI010000219">
    <property type="protein sequence ID" value="KAF5626492.1"/>
    <property type="molecule type" value="Genomic_DNA"/>
</dbReference>
<evidence type="ECO:0000256" key="5">
    <source>
        <dbReference type="SAM" id="Phobius"/>
    </source>
</evidence>
<feature type="transmembrane region" description="Helical" evidence="5">
    <location>
        <begin position="76"/>
        <end position="97"/>
    </location>
</feature>
<evidence type="ECO:0000313" key="7">
    <source>
        <dbReference type="EMBL" id="KAF5626492.1"/>
    </source>
</evidence>
<evidence type="ECO:0000256" key="2">
    <source>
        <dbReference type="ARBA" id="ARBA00022692"/>
    </source>
</evidence>
<keyword evidence="4 5" id="KW-0472">Membrane</keyword>
<keyword evidence="2 5" id="KW-0812">Transmembrane</keyword>
<dbReference type="GO" id="GO:0016020">
    <property type="term" value="C:membrane"/>
    <property type="evidence" value="ECO:0007669"/>
    <property type="project" value="UniProtKB-SubCell"/>
</dbReference>
<dbReference type="Pfam" id="PF01284">
    <property type="entry name" value="MARVEL"/>
    <property type="match status" value="1"/>
</dbReference>
<dbReference type="OrthoDB" id="4074965at2759"/>
<proteinExistence type="predicted"/>
<reference evidence="7 8" key="1">
    <citation type="submission" date="2020-05" db="EMBL/GenBank/DDBJ databases">
        <title>Identification and distribution of gene clusters putatively required for synthesis of sphingolipid metabolism inhibitors in phylogenetically diverse species of the filamentous fungus Fusarium.</title>
        <authorList>
            <person name="Kim H.-S."/>
            <person name="Busman M."/>
            <person name="Brown D.W."/>
            <person name="Divon H."/>
            <person name="Uhlig S."/>
            <person name="Proctor R.H."/>
        </authorList>
    </citation>
    <scope>NUCLEOTIDE SEQUENCE [LARGE SCALE GENOMIC DNA]</scope>
    <source>
        <strain evidence="7 8">NRRL 66243</strain>
    </source>
</reference>
<accession>A0A8H5VIX6</accession>
<evidence type="ECO:0000256" key="3">
    <source>
        <dbReference type="ARBA" id="ARBA00022989"/>
    </source>
</evidence>
<comment type="caution">
    <text evidence="7">The sequence shown here is derived from an EMBL/GenBank/DDBJ whole genome shotgun (WGS) entry which is preliminary data.</text>
</comment>
<dbReference type="AlphaFoldDB" id="A0A8H5VIX6"/>
<comment type="subcellular location">
    <subcellularLocation>
        <location evidence="1">Membrane</location>
        <topology evidence="1">Multi-pass membrane protein</topology>
    </subcellularLocation>
</comment>
<keyword evidence="3 5" id="KW-1133">Transmembrane helix</keyword>
<evidence type="ECO:0000313" key="8">
    <source>
        <dbReference type="Proteomes" id="UP000530670"/>
    </source>
</evidence>